<evidence type="ECO:0000313" key="1">
    <source>
        <dbReference type="EMBL" id="MFD2069031.1"/>
    </source>
</evidence>
<evidence type="ECO:0000313" key="2">
    <source>
        <dbReference type="Proteomes" id="UP001597369"/>
    </source>
</evidence>
<dbReference type="Proteomes" id="UP001597369">
    <property type="component" value="Unassembled WGS sequence"/>
</dbReference>
<dbReference type="EMBL" id="JBHUHV010000058">
    <property type="protein sequence ID" value="MFD2069031.1"/>
    <property type="molecule type" value="Genomic_DNA"/>
</dbReference>
<dbReference type="RefSeq" id="WP_229957477.1">
    <property type="nucleotide sequence ID" value="NZ_JAJJWI010000001.1"/>
</dbReference>
<protein>
    <submittedName>
        <fullName evidence="1">Uncharacterized protein</fullName>
    </submittedName>
</protein>
<sequence length="105" mass="11768">MNELDKLRDGLMNSSILLMKDYGNQLECSFVREGLVIRSFFIKDEILATALKRSGVNGIIEGVNFEVFRNTFDSFSLRVKAKKLYSELSANLTYQTSSNAMAATA</sequence>
<reference evidence="2" key="1">
    <citation type="journal article" date="2019" name="Int. J. Syst. Evol. Microbiol.">
        <title>The Global Catalogue of Microorganisms (GCM) 10K type strain sequencing project: providing services to taxonomists for standard genome sequencing and annotation.</title>
        <authorList>
            <consortium name="The Broad Institute Genomics Platform"/>
            <consortium name="The Broad Institute Genome Sequencing Center for Infectious Disease"/>
            <person name="Wu L."/>
            <person name="Ma J."/>
        </authorList>
    </citation>
    <scope>NUCLEOTIDE SEQUENCE [LARGE SCALE GENOMIC DNA]</scope>
    <source>
        <strain evidence="2">JCM 16545</strain>
    </source>
</reference>
<name>A0ABW4X393_9BACT</name>
<proteinExistence type="predicted"/>
<keyword evidence="2" id="KW-1185">Reference proteome</keyword>
<gene>
    <name evidence="1" type="ORF">ACFSKU_19250</name>
</gene>
<organism evidence="1 2">
    <name type="scientific">Pontibacter silvestris</name>
    <dbReference type="NCBI Taxonomy" id="2305183"/>
    <lineage>
        <taxon>Bacteria</taxon>
        <taxon>Pseudomonadati</taxon>
        <taxon>Bacteroidota</taxon>
        <taxon>Cytophagia</taxon>
        <taxon>Cytophagales</taxon>
        <taxon>Hymenobacteraceae</taxon>
        <taxon>Pontibacter</taxon>
    </lineage>
</organism>
<comment type="caution">
    <text evidence="1">The sequence shown here is derived from an EMBL/GenBank/DDBJ whole genome shotgun (WGS) entry which is preliminary data.</text>
</comment>
<accession>A0ABW4X393</accession>